<dbReference type="SUPFAM" id="SSF56436">
    <property type="entry name" value="C-type lectin-like"/>
    <property type="match status" value="2"/>
</dbReference>
<evidence type="ECO:0008006" key="6">
    <source>
        <dbReference type="Google" id="ProtNLM"/>
    </source>
</evidence>
<dbReference type="PROSITE" id="PS50948">
    <property type="entry name" value="PAN"/>
    <property type="match status" value="1"/>
</dbReference>
<dbReference type="CDD" id="cd00037">
    <property type="entry name" value="CLECT"/>
    <property type="match status" value="2"/>
</dbReference>
<accession>V3ZJQ9</accession>
<evidence type="ECO:0000313" key="4">
    <source>
        <dbReference type="EMBL" id="ESO82610.1"/>
    </source>
</evidence>
<dbReference type="CTD" id="20236767"/>
<dbReference type="EMBL" id="KB203854">
    <property type="protein sequence ID" value="ESO82610.1"/>
    <property type="molecule type" value="Genomic_DNA"/>
</dbReference>
<proteinExistence type="predicted"/>
<dbReference type="RefSeq" id="XP_009066415.1">
    <property type="nucleotide sequence ID" value="XM_009068167.1"/>
</dbReference>
<dbReference type="KEGG" id="lgi:LOTGIDRAFT_155624"/>
<dbReference type="InterPro" id="IPR050976">
    <property type="entry name" value="Snaclec"/>
</dbReference>
<dbReference type="PROSITE" id="PS50041">
    <property type="entry name" value="C_TYPE_LECTIN_2"/>
    <property type="match status" value="2"/>
</dbReference>
<name>V3ZJQ9_LOTGI</name>
<dbReference type="InterPro" id="IPR016187">
    <property type="entry name" value="CTDL_fold"/>
</dbReference>
<evidence type="ECO:0000259" key="2">
    <source>
        <dbReference type="PROSITE" id="PS50041"/>
    </source>
</evidence>
<dbReference type="HOGENOM" id="CLU_610142_0_0_1"/>
<dbReference type="SMART" id="SM00034">
    <property type="entry name" value="CLECT"/>
    <property type="match status" value="2"/>
</dbReference>
<dbReference type="OrthoDB" id="6051775at2759"/>
<feature type="domain" description="C-type lectin" evidence="2">
    <location>
        <begin position="1"/>
        <end position="123"/>
    </location>
</feature>
<dbReference type="OMA" id="LMHDEWE"/>
<evidence type="ECO:0000313" key="5">
    <source>
        <dbReference type="Proteomes" id="UP000030746"/>
    </source>
</evidence>
<gene>
    <name evidence="4" type="ORF">LOTGIDRAFT_155624</name>
</gene>
<dbReference type="PANTHER" id="PTHR22991:SF40">
    <property type="entry name" value="PROTEIN CBG13490"/>
    <property type="match status" value="1"/>
</dbReference>
<keyword evidence="1" id="KW-1015">Disulfide bond</keyword>
<dbReference type="GeneID" id="20236767"/>
<organism evidence="4 5">
    <name type="scientific">Lottia gigantea</name>
    <name type="common">Giant owl limpet</name>
    <dbReference type="NCBI Taxonomy" id="225164"/>
    <lineage>
        <taxon>Eukaryota</taxon>
        <taxon>Metazoa</taxon>
        <taxon>Spiralia</taxon>
        <taxon>Lophotrochozoa</taxon>
        <taxon>Mollusca</taxon>
        <taxon>Gastropoda</taxon>
        <taxon>Patellogastropoda</taxon>
        <taxon>Lottioidea</taxon>
        <taxon>Lottiidae</taxon>
        <taxon>Lottia</taxon>
    </lineage>
</organism>
<keyword evidence="5" id="KW-1185">Reference proteome</keyword>
<evidence type="ECO:0000259" key="3">
    <source>
        <dbReference type="PROSITE" id="PS50948"/>
    </source>
</evidence>
<dbReference type="AlphaFoldDB" id="V3ZJQ9"/>
<dbReference type="PANTHER" id="PTHR22991">
    <property type="entry name" value="PROTEIN CBG13490"/>
    <property type="match status" value="1"/>
</dbReference>
<reference evidence="4 5" key="1">
    <citation type="journal article" date="2013" name="Nature">
        <title>Insights into bilaterian evolution from three spiralian genomes.</title>
        <authorList>
            <person name="Simakov O."/>
            <person name="Marletaz F."/>
            <person name="Cho S.J."/>
            <person name="Edsinger-Gonzales E."/>
            <person name="Havlak P."/>
            <person name="Hellsten U."/>
            <person name="Kuo D.H."/>
            <person name="Larsson T."/>
            <person name="Lv J."/>
            <person name="Arendt D."/>
            <person name="Savage R."/>
            <person name="Osoegawa K."/>
            <person name="de Jong P."/>
            <person name="Grimwood J."/>
            <person name="Chapman J.A."/>
            <person name="Shapiro H."/>
            <person name="Aerts A."/>
            <person name="Otillar R.P."/>
            <person name="Terry A.Y."/>
            <person name="Boore J.L."/>
            <person name="Grigoriev I.V."/>
            <person name="Lindberg D.R."/>
            <person name="Seaver E.C."/>
            <person name="Weisblat D.A."/>
            <person name="Putnam N.H."/>
            <person name="Rokhsar D.S."/>
        </authorList>
    </citation>
    <scope>NUCLEOTIDE SEQUENCE [LARGE SCALE GENOMIC DNA]</scope>
</reference>
<dbReference type="Proteomes" id="UP000030746">
    <property type="component" value="Unassembled WGS sequence"/>
</dbReference>
<feature type="domain" description="Apple" evidence="3">
    <location>
        <begin position="351"/>
        <end position="433"/>
    </location>
</feature>
<evidence type="ECO:0000256" key="1">
    <source>
        <dbReference type="ARBA" id="ARBA00023157"/>
    </source>
</evidence>
<protein>
    <recommendedName>
        <fullName evidence="6">C-type lectin domain-containing protein</fullName>
    </recommendedName>
</protein>
<dbReference type="InterPro" id="IPR003609">
    <property type="entry name" value="Pan_app"/>
</dbReference>
<dbReference type="InterPro" id="IPR001304">
    <property type="entry name" value="C-type_lectin-like"/>
</dbReference>
<dbReference type="Gene3D" id="3.10.100.10">
    <property type="entry name" value="Mannose-Binding Protein A, subunit A"/>
    <property type="match status" value="2"/>
</dbReference>
<dbReference type="Pfam" id="PF00059">
    <property type="entry name" value="Lectin_C"/>
    <property type="match status" value="2"/>
</dbReference>
<dbReference type="InterPro" id="IPR016186">
    <property type="entry name" value="C-type_lectin-like/link_sf"/>
</dbReference>
<sequence length="449" mass="50676">MKTYTMYTDQQSWNAANMICSLRGGYLVKIESSSENSFLLDRLDNTWVNGGDSFYIGLHNAALKENTAEYFWTDCTPIGNYDDLDSNSEEYILYCVILYKGSKFSNPAWRVKDCTDVNSFVCETDGGLCDYIIFNNTIGIQGISFNAAVMGQNDCLRLCDEAILNGMECWGVTYYIYTETCILHLSNDSTIFDNGGKTSNTGSIFLKKQCLKVDVDNTVYPSISPTNIPYTNCFSTPSTGSIYTIIERAVTWQEAKDVCSHIGASLLEYRSTEEFTDVLKIATPSLGGISSFWIGLKRYTNLTFLWQDGTDIATWDKWESLPSNTHGTCVRASTTLLWLEDNCTNSHSFICEQPGVCGYEVVYKTKGNDGSLHFLKSHLQCIGICDSDKSCIAYNYINIVAPCITYHQSDIYYYFDNSNYQTDNSYDLYRYSCSHDKTVLLDVIQRVLI</sequence>
<feature type="domain" description="C-type lectin" evidence="2">
    <location>
        <begin position="238"/>
        <end position="352"/>
    </location>
</feature>